<accession>A0A4R1IGB8</accession>
<dbReference type="InterPro" id="IPR036117">
    <property type="entry name" value="DhaL_dom_sf"/>
</dbReference>
<dbReference type="PROSITE" id="PS51480">
    <property type="entry name" value="DHAL"/>
    <property type="match status" value="1"/>
</dbReference>
<evidence type="ECO:0000313" key="4">
    <source>
        <dbReference type="EMBL" id="TCK30242.1"/>
    </source>
</evidence>
<evidence type="ECO:0000259" key="3">
    <source>
        <dbReference type="PROSITE" id="PS51480"/>
    </source>
</evidence>
<protein>
    <submittedName>
        <fullName evidence="4">Dihydroxyacetone kinase DhaL subunit</fullName>
    </submittedName>
</protein>
<dbReference type="Proteomes" id="UP000295030">
    <property type="component" value="Unassembled WGS sequence"/>
</dbReference>
<dbReference type="GO" id="GO:0005829">
    <property type="term" value="C:cytosol"/>
    <property type="evidence" value="ECO:0007669"/>
    <property type="project" value="TreeGrafter"/>
</dbReference>
<keyword evidence="2 4" id="KW-0418">Kinase</keyword>
<dbReference type="NCBIfam" id="TIGR02365">
    <property type="entry name" value="dha_L_ycgS"/>
    <property type="match status" value="1"/>
</dbReference>
<feature type="domain" description="DhaL" evidence="3">
    <location>
        <begin position="6"/>
        <end position="211"/>
    </location>
</feature>
<dbReference type="SUPFAM" id="SSF101473">
    <property type="entry name" value="DhaL-like"/>
    <property type="match status" value="1"/>
</dbReference>
<dbReference type="GO" id="GO:0019563">
    <property type="term" value="P:glycerol catabolic process"/>
    <property type="evidence" value="ECO:0007669"/>
    <property type="project" value="TreeGrafter"/>
</dbReference>
<dbReference type="RefSeq" id="WP_131833596.1">
    <property type="nucleotide sequence ID" value="NZ_SMFY01000001.1"/>
</dbReference>
<dbReference type="Pfam" id="PF02734">
    <property type="entry name" value="Dak2"/>
    <property type="match status" value="1"/>
</dbReference>
<comment type="caution">
    <text evidence="4">The sequence shown here is derived from an EMBL/GenBank/DDBJ whole genome shotgun (WGS) entry which is preliminary data.</text>
</comment>
<evidence type="ECO:0000313" key="5">
    <source>
        <dbReference type="Proteomes" id="UP000295030"/>
    </source>
</evidence>
<reference evidence="4 5" key="1">
    <citation type="submission" date="2019-03" db="EMBL/GenBank/DDBJ databases">
        <title>Genomic Encyclopedia of Type Strains, Phase IV (KMG-IV): sequencing the most valuable type-strain genomes for metagenomic binning, comparative biology and taxonomic classification.</title>
        <authorList>
            <person name="Goeker M."/>
        </authorList>
    </citation>
    <scope>NUCLEOTIDE SEQUENCE [LARGE SCALE GENOMIC DNA]</scope>
    <source>
        <strain evidence="4 5">DSM 101</strain>
    </source>
</reference>
<dbReference type="PANTHER" id="PTHR28629:SF4">
    <property type="entry name" value="TRIOKINASE_FMN CYCLASE"/>
    <property type="match status" value="1"/>
</dbReference>
<sequence>MPLDAADLSALIGLCREEIELHCEHLGRLDSAIGDGDHGANMRRGLEAVYRERDAISVLPLPAALERIGLVLVMSIGGAAGPLYGTLLMELGRGLAARDLAARELAVRELDAREEETDFAAVLAVAVTAVARRGRSGPGDKTLLDVLYPVQAELASHAAPVRIAECARLAARGTEMMLARRGRASYLGERSIGHEDPGASSCALLTMTICHYFKEQAPS</sequence>
<evidence type="ECO:0000256" key="2">
    <source>
        <dbReference type="ARBA" id="ARBA00022777"/>
    </source>
</evidence>
<dbReference type="FunFam" id="1.25.40.340:FF:000002">
    <property type="entry name" value="Dihydroxyacetone kinase, L subunit"/>
    <property type="match status" value="1"/>
</dbReference>
<dbReference type="InterPro" id="IPR004007">
    <property type="entry name" value="DhaL_dom"/>
</dbReference>
<dbReference type="InterPro" id="IPR012737">
    <property type="entry name" value="DhaK_L_YcgS"/>
</dbReference>
<keyword evidence="1" id="KW-0808">Transferase</keyword>
<evidence type="ECO:0000256" key="1">
    <source>
        <dbReference type="ARBA" id="ARBA00022679"/>
    </source>
</evidence>
<proteinExistence type="predicted"/>
<dbReference type="SMART" id="SM01120">
    <property type="entry name" value="Dak2"/>
    <property type="match status" value="1"/>
</dbReference>
<dbReference type="GO" id="GO:0004371">
    <property type="term" value="F:glycerone kinase activity"/>
    <property type="evidence" value="ECO:0007669"/>
    <property type="project" value="InterPro"/>
</dbReference>
<name>A0A4R1IGB8_ANCAQ</name>
<dbReference type="Gene3D" id="1.25.40.340">
    <property type="match status" value="1"/>
</dbReference>
<dbReference type="AlphaFoldDB" id="A0A4R1IGB8"/>
<dbReference type="OrthoDB" id="9800291at2"/>
<dbReference type="EMBL" id="SMFY01000001">
    <property type="protein sequence ID" value="TCK30242.1"/>
    <property type="molecule type" value="Genomic_DNA"/>
</dbReference>
<organism evidence="4 5">
    <name type="scientific">Ancylobacter aquaticus</name>
    <dbReference type="NCBI Taxonomy" id="100"/>
    <lineage>
        <taxon>Bacteria</taxon>
        <taxon>Pseudomonadati</taxon>
        <taxon>Pseudomonadota</taxon>
        <taxon>Alphaproteobacteria</taxon>
        <taxon>Hyphomicrobiales</taxon>
        <taxon>Xanthobacteraceae</taxon>
        <taxon>Ancylobacter</taxon>
    </lineage>
</organism>
<gene>
    <name evidence="4" type="ORF">EV667_0330</name>
</gene>
<keyword evidence="5" id="KW-1185">Reference proteome</keyword>
<dbReference type="InterPro" id="IPR050861">
    <property type="entry name" value="Dihydroxyacetone_Kinase"/>
</dbReference>
<dbReference type="PANTHER" id="PTHR28629">
    <property type="entry name" value="TRIOKINASE/FMN CYCLASE"/>
    <property type="match status" value="1"/>
</dbReference>